<organism evidence="1 2">
    <name type="scientific">Mucuna pruriens</name>
    <name type="common">Velvet bean</name>
    <name type="synonym">Dolichos pruriens</name>
    <dbReference type="NCBI Taxonomy" id="157652"/>
    <lineage>
        <taxon>Eukaryota</taxon>
        <taxon>Viridiplantae</taxon>
        <taxon>Streptophyta</taxon>
        <taxon>Embryophyta</taxon>
        <taxon>Tracheophyta</taxon>
        <taxon>Spermatophyta</taxon>
        <taxon>Magnoliopsida</taxon>
        <taxon>eudicotyledons</taxon>
        <taxon>Gunneridae</taxon>
        <taxon>Pentapetalae</taxon>
        <taxon>rosids</taxon>
        <taxon>fabids</taxon>
        <taxon>Fabales</taxon>
        <taxon>Fabaceae</taxon>
        <taxon>Papilionoideae</taxon>
        <taxon>50 kb inversion clade</taxon>
        <taxon>NPAAA clade</taxon>
        <taxon>indigoferoid/millettioid clade</taxon>
        <taxon>Phaseoleae</taxon>
        <taxon>Mucuna</taxon>
    </lineage>
</organism>
<dbReference type="Proteomes" id="UP000257109">
    <property type="component" value="Unassembled WGS sequence"/>
</dbReference>
<protein>
    <recommendedName>
        <fullName evidence="3">Stress up-regulated Nod 19 protein</fullName>
    </recommendedName>
</protein>
<gene>
    <name evidence="1" type="ORF">CR513_61622</name>
</gene>
<dbReference type="OrthoDB" id="1923469at2759"/>
<dbReference type="PANTHER" id="PTHR33390:SF1">
    <property type="entry name" value="STRESS UP-REGULATED NOD 19 PROTEIN"/>
    <property type="match status" value="1"/>
</dbReference>
<dbReference type="STRING" id="157652.A0A371E2I0"/>
<evidence type="ECO:0000313" key="2">
    <source>
        <dbReference type="Proteomes" id="UP000257109"/>
    </source>
</evidence>
<accession>A0A371E2I0</accession>
<dbReference type="Pfam" id="PF07712">
    <property type="entry name" value="SURNod19"/>
    <property type="match status" value="2"/>
</dbReference>
<dbReference type="PANTHER" id="PTHR33390">
    <property type="entry name" value="STRESS UP-REGULATED NOD 19 PROTEIN"/>
    <property type="match status" value="1"/>
</dbReference>
<comment type="caution">
    <text evidence="1">The sequence shown here is derived from an EMBL/GenBank/DDBJ whole genome shotgun (WGS) entry which is preliminary data.</text>
</comment>
<evidence type="ECO:0008006" key="3">
    <source>
        <dbReference type="Google" id="ProtNLM"/>
    </source>
</evidence>
<keyword evidence="2" id="KW-1185">Reference proteome</keyword>
<dbReference type="EMBL" id="QJKJ01016993">
    <property type="protein sequence ID" value="RDX60250.1"/>
    <property type="molecule type" value="Genomic_DNA"/>
</dbReference>
<proteinExistence type="predicted"/>
<dbReference type="InterPro" id="IPR011692">
    <property type="entry name" value="Stress_up-reg_Nod19"/>
</dbReference>
<name>A0A371E2I0_MUCPR</name>
<feature type="non-terminal residue" evidence="1">
    <location>
        <position position="1"/>
    </location>
</feature>
<sequence length="899" mass="101492">MPRMNKHRKNQSKAKKFTNSHFTFTYQIDMGFVYRGLFFPLAILVLILGTPYPGAMGKTESNVKSGVFLSPKFELGPGSVANKYDYDIDFPRGHIALKSFNAEVVDEAGNPVPLHETYLHHWVVARYYQPKYVTTHTKYDDHRILHPSDHIMVRNSGICQRNALGQYFGLGSETRGTATHVPDPFGIVVGNPAEIPEGYEEKWMVNIHAIDTRGVVDKMGCTECRCDLYNVTKDEYGKPLRSDYKGGLLCCYDHTQCRLREGFQGQKRSLYLRYTVKWVDWDKFIVPVKIYILDVTDTLKISDDSGGMIPEHDCRVEYDVESCSTGDKDGNGCNHVKRTSLPMKNGGYVIYGVAHQHSGGIGSTLYGQDGRVICSSIPSYGKGKEAGNEANYIVGMSTCYPGPGSVKIIDGEIVTLESNYSSNRGHTGVMGLFYLLVAEQLPQQHITYSSRDVLVSVEFFVSKYMGFVSRVALLFPLATLVLMLITPYSGNFWNTETKSNVKSGVFLSPKFEVGPGSATVKFFYDIDFPRGHIALKSFSTEVVDESGNPVPLHEVYIHHWVVTRYYQPKHVTRTRYEDRRTLNHSDYRMVKNSGLCQRDVLRHSYGLGAETRRTETNVPDPFGIVVGNPAVIPEGYEEKWQIKIHAIDTRGVVDKRGCIECRCHLYNVTKDEYSMPLRSDYKGGISCCYDDTQCKLREGFEGQKRSLFLRYTVKWVDWDKFIVPVKIYVLDVTDTIKTSYDSRGVIHEHDCRIEYDVESCSTGHKDGNDYVHVKRTNLPMQNGGYVIYGVAHQHSGATGLTLYGQDRRVICSSIPQYGSGNEAGNEANYVVGMSTCYPQPGSVKIIDSEILTLESNYSCSRGQTGVMALFYLLVAEQLPHQHFRYSPRSSFFMNENIFD</sequence>
<evidence type="ECO:0000313" key="1">
    <source>
        <dbReference type="EMBL" id="RDX60250.1"/>
    </source>
</evidence>
<reference evidence="1" key="1">
    <citation type="submission" date="2018-05" db="EMBL/GenBank/DDBJ databases">
        <title>Draft genome of Mucuna pruriens seed.</title>
        <authorList>
            <person name="Nnadi N.E."/>
            <person name="Vos R."/>
            <person name="Hasami M.H."/>
            <person name="Devisetty U.K."/>
            <person name="Aguiy J.C."/>
        </authorList>
    </citation>
    <scope>NUCLEOTIDE SEQUENCE [LARGE SCALE GENOMIC DNA]</scope>
    <source>
        <strain evidence="1">JCA_2017</strain>
    </source>
</reference>
<dbReference type="AlphaFoldDB" id="A0A371E2I0"/>